<dbReference type="Gene3D" id="1.20.1720.10">
    <property type="entry name" value="Multidrug resistance protein D"/>
    <property type="match status" value="1"/>
</dbReference>
<keyword evidence="6 8" id="KW-1133">Transmembrane helix</keyword>
<dbReference type="PANTHER" id="PTHR23502:SF132">
    <property type="entry name" value="POLYAMINE TRANSPORTER 2-RELATED"/>
    <property type="match status" value="1"/>
</dbReference>
<feature type="transmembrane region" description="Helical" evidence="8">
    <location>
        <begin position="225"/>
        <end position="243"/>
    </location>
</feature>
<dbReference type="GO" id="GO:0042910">
    <property type="term" value="F:xenobiotic transmembrane transporter activity"/>
    <property type="evidence" value="ECO:0007669"/>
    <property type="project" value="InterPro"/>
</dbReference>
<evidence type="ECO:0000313" key="11">
    <source>
        <dbReference type="Proteomes" id="UP000550895"/>
    </source>
</evidence>
<feature type="transmembrane region" description="Helical" evidence="8">
    <location>
        <begin position="380"/>
        <end position="401"/>
    </location>
</feature>
<comment type="similarity">
    <text evidence="2 8">Belongs to the major facilitator superfamily. Bcr/CmlA family.</text>
</comment>
<dbReference type="GO" id="GO:1990961">
    <property type="term" value="P:xenobiotic detoxification by transmembrane export across the plasma membrane"/>
    <property type="evidence" value="ECO:0007669"/>
    <property type="project" value="InterPro"/>
</dbReference>
<feature type="transmembrane region" description="Helical" evidence="8">
    <location>
        <begin position="59"/>
        <end position="76"/>
    </location>
</feature>
<feature type="transmembrane region" description="Helical" evidence="8">
    <location>
        <begin position="112"/>
        <end position="133"/>
    </location>
</feature>
<keyword evidence="7 8" id="KW-0472">Membrane</keyword>
<evidence type="ECO:0000256" key="8">
    <source>
        <dbReference type="RuleBase" id="RU365088"/>
    </source>
</evidence>
<protein>
    <recommendedName>
        <fullName evidence="8">Bcr/CflA family efflux transporter</fullName>
    </recommendedName>
</protein>
<evidence type="ECO:0000256" key="2">
    <source>
        <dbReference type="ARBA" id="ARBA00006236"/>
    </source>
</evidence>
<evidence type="ECO:0000313" key="10">
    <source>
        <dbReference type="EMBL" id="MBB5277063.1"/>
    </source>
</evidence>
<sequence>MSDSLQATPKTLGAMGRAEFIALMAFLMALNALAIDIMLPGLQEIGAALNVENENHRQYVVSAYLIGFGIAQLFYGPIADRFGRRLPMIFGLAIYVVSSLAVVFVPSFESLLLLRFIQGIGSAATRVITVSIVRDVFGGRQMAEVMSLIMMVFMVIPVVAPGTGQVIMLFGDWHWIFVFMAVIAMIVGVWMYIRLPETLAREDVRPFTIKVIFDGFRIVLTDRVALCYTIASTFIFGALFGFINSAQQVYVGIYGLGVWFPVAFAGVALFMALSSFVNAKLVGRFGMRKLSHGSLLGFIAINFIWLIVQVVGPQPMPFFLFIGFFALAMFQFGWIGSNFNSLAMEPLGHVAGTASSVLGFMGTIGGSIIGAAIGQAFNGTALPMVAGFFVVGIIGLVFVLIGEKGRLFQAHNKPV</sequence>
<gene>
    <name evidence="10" type="ORF">HNR26_003141</name>
</gene>
<organism evidence="10 11">
    <name type="scientific">Rhizobium rosettiformans</name>
    <dbReference type="NCBI Taxonomy" id="1368430"/>
    <lineage>
        <taxon>Bacteria</taxon>
        <taxon>Pseudomonadati</taxon>
        <taxon>Pseudomonadota</taxon>
        <taxon>Alphaproteobacteria</taxon>
        <taxon>Hyphomicrobiales</taxon>
        <taxon>Rhizobiaceae</taxon>
        <taxon>Rhizobium/Agrobacterium group</taxon>
        <taxon>Rhizobium</taxon>
    </lineage>
</organism>
<keyword evidence="11" id="KW-1185">Reference proteome</keyword>
<dbReference type="InterPro" id="IPR036259">
    <property type="entry name" value="MFS_trans_sf"/>
</dbReference>
<dbReference type="PROSITE" id="PS50850">
    <property type="entry name" value="MFS"/>
    <property type="match status" value="1"/>
</dbReference>
<keyword evidence="3 8" id="KW-0813">Transport</keyword>
<proteinExistence type="inferred from homology"/>
<accession>A0A7W8MDF1</accession>
<name>A0A7W8MDF1_9HYPH</name>
<dbReference type="InterPro" id="IPR020846">
    <property type="entry name" value="MFS_dom"/>
</dbReference>
<keyword evidence="4" id="KW-1003">Cell membrane</keyword>
<reference evidence="10 11" key="1">
    <citation type="submission" date="2020-08" db="EMBL/GenBank/DDBJ databases">
        <title>Genomic Encyclopedia of Type Strains, Phase IV (KMG-IV): sequencing the most valuable type-strain genomes for metagenomic binning, comparative biology and taxonomic classification.</title>
        <authorList>
            <person name="Goeker M."/>
        </authorList>
    </citation>
    <scope>NUCLEOTIDE SEQUENCE [LARGE SCALE GENOMIC DNA]</scope>
    <source>
        <strain evidence="10 11">DSM 26376</strain>
    </source>
</reference>
<dbReference type="GO" id="GO:0005886">
    <property type="term" value="C:plasma membrane"/>
    <property type="evidence" value="ECO:0007669"/>
    <property type="project" value="UniProtKB-SubCell"/>
</dbReference>
<feature type="transmembrane region" description="Helical" evidence="8">
    <location>
        <begin position="318"/>
        <end position="335"/>
    </location>
</feature>
<evidence type="ECO:0000256" key="5">
    <source>
        <dbReference type="ARBA" id="ARBA00022692"/>
    </source>
</evidence>
<dbReference type="AlphaFoldDB" id="A0A7W8MDF1"/>
<dbReference type="EMBL" id="JACHGA010000007">
    <property type="protein sequence ID" value="MBB5277063.1"/>
    <property type="molecule type" value="Genomic_DNA"/>
</dbReference>
<keyword evidence="8" id="KW-0997">Cell inner membrane</keyword>
<feature type="domain" description="Major facilitator superfamily (MFS) profile" evidence="9">
    <location>
        <begin position="17"/>
        <end position="404"/>
    </location>
</feature>
<evidence type="ECO:0000259" key="9">
    <source>
        <dbReference type="PROSITE" id="PS50850"/>
    </source>
</evidence>
<comment type="subcellular location">
    <subcellularLocation>
        <location evidence="8">Cell inner membrane</location>
        <topology evidence="8">Multi-pass membrane protein</topology>
    </subcellularLocation>
    <subcellularLocation>
        <location evidence="1">Cell membrane</location>
        <topology evidence="1">Multi-pass membrane protein</topology>
    </subcellularLocation>
</comment>
<feature type="transmembrane region" description="Helical" evidence="8">
    <location>
        <begin position="20"/>
        <end position="39"/>
    </location>
</feature>
<feature type="transmembrane region" description="Helical" evidence="8">
    <location>
        <begin position="347"/>
        <end position="374"/>
    </location>
</feature>
<dbReference type="Pfam" id="PF07690">
    <property type="entry name" value="MFS_1"/>
    <property type="match status" value="1"/>
</dbReference>
<dbReference type="InterPro" id="IPR004812">
    <property type="entry name" value="Efflux_drug-R_Bcr/CmlA"/>
</dbReference>
<evidence type="ECO:0000256" key="7">
    <source>
        <dbReference type="ARBA" id="ARBA00023136"/>
    </source>
</evidence>
<evidence type="ECO:0000256" key="6">
    <source>
        <dbReference type="ARBA" id="ARBA00022989"/>
    </source>
</evidence>
<evidence type="ECO:0000256" key="4">
    <source>
        <dbReference type="ARBA" id="ARBA00022475"/>
    </source>
</evidence>
<dbReference type="SUPFAM" id="SSF103473">
    <property type="entry name" value="MFS general substrate transporter"/>
    <property type="match status" value="1"/>
</dbReference>
<dbReference type="NCBIfam" id="TIGR00710">
    <property type="entry name" value="efflux_Bcr_CflA"/>
    <property type="match status" value="1"/>
</dbReference>
<feature type="transmembrane region" description="Helical" evidence="8">
    <location>
        <begin position="249"/>
        <end position="273"/>
    </location>
</feature>
<dbReference type="InterPro" id="IPR011701">
    <property type="entry name" value="MFS"/>
</dbReference>
<dbReference type="PRINTS" id="PR01036">
    <property type="entry name" value="TCRTETB"/>
</dbReference>
<evidence type="ECO:0000256" key="1">
    <source>
        <dbReference type="ARBA" id="ARBA00004651"/>
    </source>
</evidence>
<feature type="transmembrane region" description="Helical" evidence="8">
    <location>
        <begin position="173"/>
        <end position="193"/>
    </location>
</feature>
<feature type="transmembrane region" description="Helical" evidence="8">
    <location>
        <begin position="88"/>
        <end position="106"/>
    </location>
</feature>
<comment type="caution">
    <text evidence="10">The sequence shown here is derived from an EMBL/GenBank/DDBJ whole genome shotgun (WGS) entry which is preliminary data.</text>
</comment>
<keyword evidence="5 8" id="KW-0812">Transmembrane</keyword>
<dbReference type="CDD" id="cd17320">
    <property type="entry name" value="MFS_MdfA_MDR_like"/>
    <property type="match status" value="1"/>
</dbReference>
<dbReference type="PANTHER" id="PTHR23502">
    <property type="entry name" value="MAJOR FACILITATOR SUPERFAMILY"/>
    <property type="match status" value="1"/>
</dbReference>
<evidence type="ECO:0000256" key="3">
    <source>
        <dbReference type="ARBA" id="ARBA00022448"/>
    </source>
</evidence>
<feature type="transmembrane region" description="Helical" evidence="8">
    <location>
        <begin position="294"/>
        <end position="312"/>
    </location>
</feature>
<dbReference type="Proteomes" id="UP000550895">
    <property type="component" value="Unassembled WGS sequence"/>
</dbReference>
<feature type="transmembrane region" description="Helical" evidence="8">
    <location>
        <begin position="145"/>
        <end position="167"/>
    </location>
</feature>